<feature type="transmembrane region" description="Helical" evidence="1">
    <location>
        <begin position="15"/>
        <end position="33"/>
    </location>
</feature>
<keyword evidence="1" id="KW-0472">Membrane</keyword>
<evidence type="ECO:0000313" key="3">
    <source>
        <dbReference type="Proteomes" id="UP000095558"/>
    </source>
</evidence>
<name>A0A174HAT6_9CLOT</name>
<sequence>MVNITEYLEEMKKNWKTIITVVISFILLSVFFIKQQYEAGVKVFKST</sequence>
<gene>
    <name evidence="2" type="ORF">ERS852470_03733</name>
</gene>
<evidence type="ECO:0000313" key="2">
    <source>
        <dbReference type="EMBL" id="CUO93845.1"/>
    </source>
</evidence>
<keyword evidence="1" id="KW-1133">Transmembrane helix</keyword>
<dbReference type="Proteomes" id="UP000095558">
    <property type="component" value="Unassembled WGS sequence"/>
</dbReference>
<dbReference type="AlphaFoldDB" id="A0A174HAT6"/>
<dbReference type="EMBL" id="CYZV01000103">
    <property type="protein sequence ID" value="CUO93845.1"/>
    <property type="molecule type" value="Genomic_DNA"/>
</dbReference>
<reference evidence="2 3" key="1">
    <citation type="submission" date="2015-09" db="EMBL/GenBank/DDBJ databases">
        <authorList>
            <consortium name="Pathogen Informatics"/>
        </authorList>
    </citation>
    <scope>NUCLEOTIDE SEQUENCE [LARGE SCALE GENOMIC DNA]</scope>
    <source>
        <strain evidence="2 3">2789STDY5834855</strain>
    </source>
</reference>
<evidence type="ECO:0000256" key="1">
    <source>
        <dbReference type="SAM" id="Phobius"/>
    </source>
</evidence>
<dbReference type="RefSeq" id="WP_156327510.1">
    <property type="nucleotide sequence ID" value="NZ_CYYT01000028.1"/>
</dbReference>
<accession>A0A174HAT6</accession>
<proteinExistence type="predicted"/>
<protein>
    <submittedName>
        <fullName evidence="2">Uncharacterized protein</fullName>
    </submittedName>
</protein>
<organism evidence="2 3">
    <name type="scientific">Clostridium disporicum</name>
    <dbReference type="NCBI Taxonomy" id="84024"/>
    <lineage>
        <taxon>Bacteria</taxon>
        <taxon>Bacillati</taxon>
        <taxon>Bacillota</taxon>
        <taxon>Clostridia</taxon>
        <taxon>Eubacteriales</taxon>
        <taxon>Clostridiaceae</taxon>
        <taxon>Clostridium</taxon>
    </lineage>
</organism>
<dbReference type="GeneID" id="83013673"/>
<keyword evidence="1" id="KW-0812">Transmembrane</keyword>